<evidence type="ECO:0000256" key="4">
    <source>
        <dbReference type="PROSITE-ProRule" id="PRU00335"/>
    </source>
</evidence>
<evidence type="ECO:0000256" key="1">
    <source>
        <dbReference type="ARBA" id="ARBA00023015"/>
    </source>
</evidence>
<keyword evidence="2 4" id="KW-0238">DNA-binding</keyword>
<dbReference type="PANTHER" id="PTHR30055:SF238">
    <property type="entry name" value="MYCOFACTOCIN BIOSYNTHESIS TRANSCRIPTIONAL REGULATOR MFTR-RELATED"/>
    <property type="match status" value="1"/>
</dbReference>
<evidence type="ECO:0000313" key="8">
    <source>
        <dbReference type="Proteomes" id="UP000298313"/>
    </source>
</evidence>
<sequence>MLVSYPDGNDARRRRPPSAPLEGAPPVTPAEGPPRTPITIDRRARNKADKQHRIFVAAASLFTGLGYSAVTTQMVADRADVGTGTLFRYASSKAELLMMVLNEQMRLATREGVLASEAGDSPVDAIMALLAPQIHLSLEFPENTAVYQREILFGSERGPYRAEALARISELENAIADILARFALVSRVRSGVDLRGAARTMFSTLHMELIRVSLGREDPRALPGTLRAHVDVLLYGVLAPA</sequence>
<keyword evidence="8" id="KW-1185">Reference proteome</keyword>
<evidence type="ECO:0000313" key="7">
    <source>
        <dbReference type="EMBL" id="TFD78241.1"/>
    </source>
</evidence>
<dbReference type="InterPro" id="IPR050109">
    <property type="entry name" value="HTH-type_TetR-like_transc_reg"/>
</dbReference>
<protein>
    <submittedName>
        <fullName evidence="7">TetR/AcrR family transcriptional regulator</fullName>
    </submittedName>
</protein>
<dbReference type="GO" id="GO:0000976">
    <property type="term" value="F:transcription cis-regulatory region binding"/>
    <property type="evidence" value="ECO:0007669"/>
    <property type="project" value="TreeGrafter"/>
</dbReference>
<dbReference type="InterPro" id="IPR001647">
    <property type="entry name" value="HTH_TetR"/>
</dbReference>
<dbReference type="InterPro" id="IPR036271">
    <property type="entry name" value="Tet_transcr_reg_TetR-rel_C_sf"/>
</dbReference>
<keyword evidence="3" id="KW-0804">Transcription</keyword>
<dbReference type="PROSITE" id="PS50977">
    <property type="entry name" value="HTH_TETR_2"/>
    <property type="match status" value="1"/>
</dbReference>
<evidence type="ECO:0000259" key="6">
    <source>
        <dbReference type="PROSITE" id="PS50977"/>
    </source>
</evidence>
<dbReference type="PANTHER" id="PTHR30055">
    <property type="entry name" value="HTH-TYPE TRANSCRIPTIONAL REGULATOR RUTR"/>
    <property type="match status" value="1"/>
</dbReference>
<dbReference type="GO" id="GO:0003700">
    <property type="term" value="F:DNA-binding transcription factor activity"/>
    <property type="evidence" value="ECO:0007669"/>
    <property type="project" value="TreeGrafter"/>
</dbReference>
<dbReference type="AlphaFoldDB" id="A0A4R9B912"/>
<dbReference type="OrthoDB" id="4546168at2"/>
<keyword evidence="1" id="KW-0805">Transcription regulation</keyword>
<dbReference type="InterPro" id="IPR009057">
    <property type="entry name" value="Homeodomain-like_sf"/>
</dbReference>
<dbReference type="SUPFAM" id="SSF46689">
    <property type="entry name" value="Homeodomain-like"/>
    <property type="match status" value="1"/>
</dbReference>
<dbReference type="EMBL" id="SOHH01000061">
    <property type="protein sequence ID" value="TFD78241.1"/>
    <property type="molecule type" value="Genomic_DNA"/>
</dbReference>
<accession>A0A4R9B912</accession>
<comment type="caution">
    <text evidence="7">The sequence shown here is derived from an EMBL/GenBank/DDBJ whole genome shotgun (WGS) entry which is preliminary data.</text>
</comment>
<dbReference type="Gene3D" id="1.10.357.10">
    <property type="entry name" value="Tetracycline Repressor, domain 2"/>
    <property type="match status" value="1"/>
</dbReference>
<dbReference type="Proteomes" id="UP000298313">
    <property type="component" value="Unassembled WGS sequence"/>
</dbReference>
<name>A0A4R9B912_9MICO</name>
<evidence type="ECO:0000256" key="5">
    <source>
        <dbReference type="SAM" id="MobiDB-lite"/>
    </source>
</evidence>
<dbReference type="SUPFAM" id="SSF48498">
    <property type="entry name" value="Tetracyclin repressor-like, C-terminal domain"/>
    <property type="match status" value="1"/>
</dbReference>
<feature type="domain" description="HTH tetR-type" evidence="6">
    <location>
        <begin position="48"/>
        <end position="108"/>
    </location>
</feature>
<feature type="DNA-binding region" description="H-T-H motif" evidence="4">
    <location>
        <begin position="71"/>
        <end position="90"/>
    </location>
</feature>
<dbReference type="Pfam" id="PF00440">
    <property type="entry name" value="TetR_N"/>
    <property type="match status" value="1"/>
</dbReference>
<proteinExistence type="predicted"/>
<gene>
    <name evidence="7" type="ORF">E3T48_07305</name>
</gene>
<feature type="region of interest" description="Disordered" evidence="5">
    <location>
        <begin position="1"/>
        <end position="38"/>
    </location>
</feature>
<organism evidence="7 8">
    <name type="scientific">Cryobacterium fucosi</name>
    <dbReference type="NCBI Taxonomy" id="1259157"/>
    <lineage>
        <taxon>Bacteria</taxon>
        <taxon>Bacillati</taxon>
        <taxon>Actinomycetota</taxon>
        <taxon>Actinomycetes</taxon>
        <taxon>Micrococcales</taxon>
        <taxon>Microbacteriaceae</taxon>
        <taxon>Cryobacterium</taxon>
    </lineage>
</organism>
<dbReference type="PRINTS" id="PR00455">
    <property type="entry name" value="HTHTETR"/>
</dbReference>
<evidence type="ECO:0000256" key="3">
    <source>
        <dbReference type="ARBA" id="ARBA00023163"/>
    </source>
</evidence>
<feature type="compositionally biased region" description="Pro residues" evidence="5">
    <location>
        <begin position="26"/>
        <end position="36"/>
    </location>
</feature>
<evidence type="ECO:0000256" key="2">
    <source>
        <dbReference type="ARBA" id="ARBA00023125"/>
    </source>
</evidence>
<reference evidence="7 8" key="1">
    <citation type="submission" date="2019-03" db="EMBL/GenBank/DDBJ databases">
        <title>Genomics of glacier-inhabiting Cryobacterium strains.</title>
        <authorList>
            <person name="Liu Q."/>
            <person name="Xin Y.-H."/>
        </authorList>
    </citation>
    <scope>NUCLEOTIDE SEQUENCE [LARGE SCALE GENOMIC DNA]</scope>
    <source>
        <strain evidence="7 8">Hh4</strain>
    </source>
</reference>